<protein>
    <recommendedName>
        <fullName evidence="1">SigF-like NTF2-like domain-containing protein</fullName>
    </recommendedName>
</protein>
<dbReference type="PANTHER" id="PTHR35393">
    <property type="entry name" value="CHROMOSOME 1, WHOLE GENOME SHOTGUN SEQUENCE"/>
    <property type="match status" value="1"/>
</dbReference>
<dbReference type="Pfam" id="PF24840">
    <property type="entry name" value="NTF2_SigF"/>
    <property type="match status" value="1"/>
</dbReference>
<evidence type="ECO:0000313" key="3">
    <source>
        <dbReference type="Proteomes" id="UP000265703"/>
    </source>
</evidence>
<dbReference type="EMBL" id="QKYT01000057">
    <property type="protein sequence ID" value="RIA95657.1"/>
    <property type="molecule type" value="Genomic_DNA"/>
</dbReference>
<dbReference type="PANTHER" id="PTHR35393:SF1">
    <property type="entry name" value="SNOAL-LIKE DOMAIN-CONTAINING PROTEIN"/>
    <property type="match status" value="1"/>
</dbReference>
<evidence type="ECO:0000259" key="1">
    <source>
        <dbReference type="Pfam" id="PF24840"/>
    </source>
</evidence>
<dbReference type="Proteomes" id="UP000265703">
    <property type="component" value="Unassembled WGS sequence"/>
</dbReference>
<evidence type="ECO:0000313" key="2">
    <source>
        <dbReference type="EMBL" id="RIA95657.1"/>
    </source>
</evidence>
<dbReference type="OrthoDB" id="2344312at2759"/>
<keyword evidence="3" id="KW-1185">Reference proteome</keyword>
<dbReference type="AlphaFoldDB" id="A0A397TGX9"/>
<gene>
    <name evidence="2" type="ORF">C1645_733869</name>
</gene>
<feature type="domain" description="SigF-like NTF2-like" evidence="1">
    <location>
        <begin position="1"/>
        <end position="153"/>
    </location>
</feature>
<sequence length="155" mass="18496">MDDPVDEIQSVIDNIFVNHDKSLLEREVRRYYTPNIEFKHFLATIPSGSRSREKTIQIFKFYRNYNEENEKMFLDVTQNLRLLLYPWRITKIRMVVILDFKQNEEGQYVICRQEDFFEPEEIVKAFIPYFVPTVVKTVKRIAAYFSILVGSVIGT</sequence>
<organism evidence="2 3">
    <name type="scientific">Glomus cerebriforme</name>
    <dbReference type="NCBI Taxonomy" id="658196"/>
    <lineage>
        <taxon>Eukaryota</taxon>
        <taxon>Fungi</taxon>
        <taxon>Fungi incertae sedis</taxon>
        <taxon>Mucoromycota</taxon>
        <taxon>Glomeromycotina</taxon>
        <taxon>Glomeromycetes</taxon>
        <taxon>Glomerales</taxon>
        <taxon>Glomeraceae</taxon>
        <taxon>Glomus</taxon>
    </lineage>
</organism>
<name>A0A397TGX9_9GLOM</name>
<reference evidence="2 3" key="1">
    <citation type="submission" date="2018-06" db="EMBL/GenBank/DDBJ databases">
        <title>Comparative genomics reveals the genomic features of Rhizophagus irregularis, R. cerebriforme, R. diaphanum and Gigaspora rosea, and their symbiotic lifestyle signature.</title>
        <authorList>
            <person name="Morin E."/>
            <person name="San Clemente H."/>
            <person name="Chen E.C.H."/>
            <person name="De La Providencia I."/>
            <person name="Hainaut M."/>
            <person name="Kuo A."/>
            <person name="Kohler A."/>
            <person name="Murat C."/>
            <person name="Tang N."/>
            <person name="Roy S."/>
            <person name="Loubradou J."/>
            <person name="Henrissat B."/>
            <person name="Grigoriev I.V."/>
            <person name="Corradi N."/>
            <person name="Roux C."/>
            <person name="Martin F.M."/>
        </authorList>
    </citation>
    <scope>NUCLEOTIDE SEQUENCE [LARGE SCALE GENOMIC DNA]</scope>
    <source>
        <strain evidence="2 3">DAOM 227022</strain>
    </source>
</reference>
<comment type="caution">
    <text evidence="2">The sequence shown here is derived from an EMBL/GenBank/DDBJ whole genome shotgun (WGS) entry which is preliminary data.</text>
</comment>
<dbReference type="STRING" id="658196.A0A397TGX9"/>
<proteinExistence type="predicted"/>
<accession>A0A397TGX9</accession>
<dbReference type="InterPro" id="IPR057514">
    <property type="entry name" value="NTF2_SigF"/>
</dbReference>